<accession>A0ACB9DJQ1</accession>
<dbReference type="Proteomes" id="UP001055879">
    <property type="component" value="Linkage Group LG03"/>
</dbReference>
<gene>
    <name evidence="1" type="ORF">L6452_09159</name>
</gene>
<keyword evidence="2" id="KW-1185">Reference proteome</keyword>
<dbReference type="EMBL" id="CM042049">
    <property type="protein sequence ID" value="KAI3746720.1"/>
    <property type="molecule type" value="Genomic_DNA"/>
</dbReference>
<protein>
    <submittedName>
        <fullName evidence="1">Uncharacterized protein</fullName>
    </submittedName>
</protein>
<comment type="caution">
    <text evidence="1">The sequence shown here is derived from an EMBL/GenBank/DDBJ whole genome shotgun (WGS) entry which is preliminary data.</text>
</comment>
<sequence>MRVKIVRGSGMGGVVDDQATASWVRPTEPDTSSTLHDVPVSHDPTIAGTESNASQGHNSSGSSSSSTESDNDRNQFRFASIGRCPYPISSTQPSPKLNSPPHSSPQSQPASPTPISPTPTSPQPTSPTSSNHPTPTPSLSQANSGDIRRAERVSVENEYENESVCVKERCSKRNRELSSITAKSRRVATSTINSHVLGRGIEKDVVDPAAQAQTPPDHSIISQQMVVSDIHGDIAHMLPGSHLESQGIEQDRPQPQPLTSFEHILSLDPIHSRTHTKSIVASLCSPTGTAIVTPTSGAPRGLTRSPTTTIITPVVNVGGTTSTVVTPTRSLCDPGVSLPSSLTLELLQQALHVVDGSISRHFDQQHRSAEEFQQTVLRMLKGKSLIVEARL</sequence>
<reference evidence="1 2" key="2">
    <citation type="journal article" date="2022" name="Mol. Ecol. Resour.">
        <title>The genomes of chicory, endive, great burdock and yacon provide insights into Asteraceae paleo-polyploidization history and plant inulin production.</title>
        <authorList>
            <person name="Fan W."/>
            <person name="Wang S."/>
            <person name="Wang H."/>
            <person name="Wang A."/>
            <person name="Jiang F."/>
            <person name="Liu H."/>
            <person name="Zhao H."/>
            <person name="Xu D."/>
            <person name="Zhang Y."/>
        </authorList>
    </citation>
    <scope>NUCLEOTIDE SEQUENCE [LARGE SCALE GENOMIC DNA]</scope>
    <source>
        <strain evidence="2">cv. Niubang</strain>
    </source>
</reference>
<organism evidence="1 2">
    <name type="scientific">Arctium lappa</name>
    <name type="common">Greater burdock</name>
    <name type="synonym">Lappa major</name>
    <dbReference type="NCBI Taxonomy" id="4217"/>
    <lineage>
        <taxon>Eukaryota</taxon>
        <taxon>Viridiplantae</taxon>
        <taxon>Streptophyta</taxon>
        <taxon>Embryophyta</taxon>
        <taxon>Tracheophyta</taxon>
        <taxon>Spermatophyta</taxon>
        <taxon>Magnoliopsida</taxon>
        <taxon>eudicotyledons</taxon>
        <taxon>Gunneridae</taxon>
        <taxon>Pentapetalae</taxon>
        <taxon>asterids</taxon>
        <taxon>campanulids</taxon>
        <taxon>Asterales</taxon>
        <taxon>Asteraceae</taxon>
        <taxon>Carduoideae</taxon>
        <taxon>Cardueae</taxon>
        <taxon>Arctiinae</taxon>
        <taxon>Arctium</taxon>
    </lineage>
</organism>
<evidence type="ECO:0000313" key="1">
    <source>
        <dbReference type="EMBL" id="KAI3746720.1"/>
    </source>
</evidence>
<name>A0ACB9DJQ1_ARCLA</name>
<evidence type="ECO:0000313" key="2">
    <source>
        <dbReference type="Proteomes" id="UP001055879"/>
    </source>
</evidence>
<proteinExistence type="predicted"/>
<reference evidence="2" key="1">
    <citation type="journal article" date="2022" name="Mol. Ecol. Resour.">
        <title>The genomes of chicory, endive, great burdock and yacon provide insights into Asteraceae palaeo-polyploidization history and plant inulin production.</title>
        <authorList>
            <person name="Fan W."/>
            <person name="Wang S."/>
            <person name="Wang H."/>
            <person name="Wang A."/>
            <person name="Jiang F."/>
            <person name="Liu H."/>
            <person name="Zhao H."/>
            <person name="Xu D."/>
            <person name="Zhang Y."/>
        </authorList>
    </citation>
    <scope>NUCLEOTIDE SEQUENCE [LARGE SCALE GENOMIC DNA]</scope>
    <source>
        <strain evidence="2">cv. Niubang</strain>
    </source>
</reference>